<organism evidence="1 2">
    <name type="scientific">Fusarium torulosum</name>
    <dbReference type="NCBI Taxonomy" id="33205"/>
    <lineage>
        <taxon>Eukaryota</taxon>
        <taxon>Fungi</taxon>
        <taxon>Dikarya</taxon>
        <taxon>Ascomycota</taxon>
        <taxon>Pezizomycotina</taxon>
        <taxon>Sordariomycetes</taxon>
        <taxon>Hypocreomycetidae</taxon>
        <taxon>Hypocreales</taxon>
        <taxon>Nectriaceae</taxon>
        <taxon>Fusarium</taxon>
    </lineage>
</organism>
<dbReference type="AlphaFoldDB" id="A0AAE8MGG5"/>
<evidence type="ECO:0000313" key="2">
    <source>
        <dbReference type="Proteomes" id="UP001187734"/>
    </source>
</evidence>
<reference evidence="1" key="1">
    <citation type="submission" date="2018-03" db="EMBL/GenBank/DDBJ databases">
        <authorList>
            <person name="Guldener U."/>
        </authorList>
    </citation>
    <scope>NUCLEOTIDE SEQUENCE</scope>
</reference>
<accession>A0AAE8MGG5</accession>
<name>A0AAE8MGG5_9HYPO</name>
<dbReference type="EMBL" id="ONZP01000333">
    <property type="protein sequence ID" value="SPJ81748.1"/>
    <property type="molecule type" value="Genomic_DNA"/>
</dbReference>
<proteinExistence type="predicted"/>
<protein>
    <submittedName>
        <fullName evidence="1">Uncharacterized protein</fullName>
    </submittedName>
</protein>
<evidence type="ECO:0000313" key="1">
    <source>
        <dbReference type="EMBL" id="SPJ81748.1"/>
    </source>
</evidence>
<gene>
    <name evidence="1" type="ORF">FTOL_09153</name>
</gene>
<dbReference type="Proteomes" id="UP001187734">
    <property type="component" value="Unassembled WGS sequence"/>
</dbReference>
<keyword evidence="2" id="KW-1185">Reference proteome</keyword>
<sequence length="138" mass="14531">MFEMATGPRNDLLCSGLAAFRTCNRNTDYHADTVPIPEELPVSVKLAFLKGGPASSSSSSSSSKLLGPRRRYCFIAGKVGSEPKAPKSFSPPGVGILGSVRQSCKPDTVKGPCSDSPISAVWSKAIRELLCGTFPPAE</sequence>
<comment type="caution">
    <text evidence="1">The sequence shown here is derived from an EMBL/GenBank/DDBJ whole genome shotgun (WGS) entry which is preliminary data.</text>
</comment>